<dbReference type="SUPFAM" id="SSF48452">
    <property type="entry name" value="TPR-like"/>
    <property type="match status" value="1"/>
</dbReference>
<dbReference type="EMBL" id="AHMO02000008">
    <property type="protein sequence ID" value="EQA44666.1"/>
    <property type="molecule type" value="Genomic_DNA"/>
</dbReference>
<dbReference type="InterPro" id="IPR051012">
    <property type="entry name" value="CellSynth/LPSAsmb/PSIAsmb"/>
</dbReference>
<dbReference type="STRING" id="1049789.LEP1GSC050_4354"/>
<dbReference type="InterPro" id="IPR019734">
    <property type="entry name" value="TPR_rpt"/>
</dbReference>
<dbReference type="PROSITE" id="PS50005">
    <property type="entry name" value="TPR"/>
    <property type="match status" value="1"/>
</dbReference>
<name>T0F9U7_9LEPT</name>
<dbReference type="PANTHER" id="PTHR45586">
    <property type="entry name" value="TPR REPEAT-CONTAINING PROTEIN PA4667"/>
    <property type="match status" value="1"/>
</dbReference>
<dbReference type="AlphaFoldDB" id="T0F9U7"/>
<evidence type="ECO:0000313" key="4">
    <source>
        <dbReference type="EMBL" id="EQA44666.1"/>
    </source>
</evidence>
<organism evidence="4 5">
    <name type="scientific">Leptospira broomii serovar Hurstbridge str. 5399</name>
    <dbReference type="NCBI Taxonomy" id="1049789"/>
    <lineage>
        <taxon>Bacteria</taxon>
        <taxon>Pseudomonadati</taxon>
        <taxon>Spirochaetota</taxon>
        <taxon>Spirochaetia</taxon>
        <taxon>Leptospirales</taxon>
        <taxon>Leptospiraceae</taxon>
        <taxon>Leptospira</taxon>
    </lineage>
</organism>
<reference evidence="4" key="1">
    <citation type="submission" date="2013-05" db="EMBL/GenBank/DDBJ databases">
        <authorList>
            <person name="Harkins D.M."/>
            <person name="Durkin A.S."/>
            <person name="Brinkac L.M."/>
            <person name="Haft D.H."/>
            <person name="Selengut J.D."/>
            <person name="Sanka R."/>
            <person name="DePew J."/>
            <person name="Purushe J."/>
            <person name="Hartskeerl R.A."/>
            <person name="Ahmed A."/>
            <person name="van der Linden H."/>
            <person name="Goris M.G.A."/>
            <person name="Vinetz J.M."/>
            <person name="Sutton G.G."/>
            <person name="Nierman W.C."/>
            <person name="Fouts D.E."/>
        </authorList>
    </citation>
    <scope>NUCLEOTIDE SEQUENCE [LARGE SCALE GENOMIC DNA]</scope>
    <source>
        <strain evidence="4">5399</strain>
    </source>
</reference>
<dbReference type="PANTHER" id="PTHR45586:SF1">
    <property type="entry name" value="LIPOPOLYSACCHARIDE ASSEMBLY PROTEIN B"/>
    <property type="match status" value="1"/>
</dbReference>
<evidence type="ECO:0000256" key="2">
    <source>
        <dbReference type="ARBA" id="ARBA00022803"/>
    </source>
</evidence>
<dbReference type="Proteomes" id="UP000015454">
    <property type="component" value="Unassembled WGS sequence"/>
</dbReference>
<sequence>MQTFYLFFQFQGDKPRQMRSFIQDVTRLLFRRNGLFLLSVFFLDVGCGGVSKETKDHYASGAAFFQEKKLDTAIGEFQKVYQDDPDYLSTRLMLGKCYFYSEDFKKAKEIFGEDFANNPGRLNSGIWWFRTRFILGEDPSEILLGVNSILEIDPEKTEAWILRGLIEEKLGKPSEAVRSYLKVAEDSDRVAFANYRLSKVFRVIGISARAEKYAEKARALGYEIPAKSDKVK</sequence>
<evidence type="ECO:0000256" key="1">
    <source>
        <dbReference type="ARBA" id="ARBA00022737"/>
    </source>
</evidence>
<evidence type="ECO:0000313" key="5">
    <source>
        <dbReference type="Proteomes" id="UP000015454"/>
    </source>
</evidence>
<comment type="caution">
    <text evidence="4">The sequence shown here is derived from an EMBL/GenBank/DDBJ whole genome shotgun (WGS) entry which is preliminary data.</text>
</comment>
<keyword evidence="5" id="KW-1185">Reference proteome</keyword>
<proteinExistence type="predicted"/>
<dbReference type="Pfam" id="PF14559">
    <property type="entry name" value="TPR_19"/>
    <property type="match status" value="1"/>
</dbReference>
<keyword evidence="1" id="KW-0677">Repeat</keyword>
<gene>
    <name evidence="4" type="ORF">LEP1GSC050_4354</name>
</gene>
<dbReference type="Gene3D" id="1.25.40.10">
    <property type="entry name" value="Tetratricopeptide repeat domain"/>
    <property type="match status" value="2"/>
</dbReference>
<protein>
    <submittedName>
        <fullName evidence="4">Tetratricopeptide repeat protein</fullName>
    </submittedName>
</protein>
<evidence type="ECO:0000256" key="3">
    <source>
        <dbReference type="PROSITE-ProRule" id="PRU00339"/>
    </source>
</evidence>
<dbReference type="Pfam" id="PF13181">
    <property type="entry name" value="TPR_8"/>
    <property type="match status" value="1"/>
</dbReference>
<dbReference type="InterPro" id="IPR011990">
    <property type="entry name" value="TPR-like_helical_dom_sf"/>
</dbReference>
<keyword evidence="2 3" id="KW-0802">TPR repeat</keyword>
<dbReference type="RefSeq" id="WP_020987382.1">
    <property type="nucleotide sequence ID" value="NZ_AHMO02000008.1"/>
</dbReference>
<feature type="repeat" description="TPR" evidence="3">
    <location>
        <begin position="54"/>
        <end position="87"/>
    </location>
</feature>
<accession>T0F9U7</accession>